<evidence type="ECO:0000256" key="5">
    <source>
        <dbReference type="ARBA" id="ARBA00022679"/>
    </source>
</evidence>
<dbReference type="STRING" id="159087.Daro_1574"/>
<dbReference type="SMART" id="SM00387">
    <property type="entry name" value="HATPase_c"/>
    <property type="match status" value="1"/>
</dbReference>
<dbReference type="AlphaFoldDB" id="Q47FQ8"/>
<dbReference type="GO" id="GO:0016020">
    <property type="term" value="C:membrane"/>
    <property type="evidence" value="ECO:0007669"/>
    <property type="project" value="UniProtKB-SubCell"/>
</dbReference>
<dbReference type="Pfam" id="PF00072">
    <property type="entry name" value="Response_reg"/>
    <property type="match status" value="1"/>
</dbReference>
<evidence type="ECO:0000313" key="21">
    <source>
        <dbReference type="EMBL" id="AAZ46323.1"/>
    </source>
</evidence>
<dbReference type="PROSITE" id="PS50112">
    <property type="entry name" value="PAS"/>
    <property type="match status" value="1"/>
</dbReference>
<dbReference type="PROSITE" id="PS50109">
    <property type="entry name" value="HIS_KIN"/>
    <property type="match status" value="1"/>
</dbReference>
<dbReference type="OrthoDB" id="9176737at2"/>
<evidence type="ECO:0000259" key="20">
    <source>
        <dbReference type="PROSITE" id="PS50113"/>
    </source>
</evidence>
<comment type="function">
    <text evidence="12">Member of the two-component regulatory system BvgS/BvgA. Phosphorylates BvgA via a four-step phosphorelay in response to environmental signals.</text>
</comment>
<dbReference type="InterPro" id="IPR001789">
    <property type="entry name" value="Sig_transdc_resp-reg_receiver"/>
</dbReference>
<keyword evidence="10 16" id="KW-0472">Membrane</keyword>
<dbReference type="InterPro" id="IPR004358">
    <property type="entry name" value="Sig_transdc_His_kin-like_C"/>
</dbReference>
<evidence type="ECO:0000256" key="14">
    <source>
        <dbReference type="PROSITE-ProRule" id="PRU00169"/>
    </source>
</evidence>
<dbReference type="SUPFAM" id="SSF55785">
    <property type="entry name" value="PYP-like sensor domain (PAS domain)"/>
    <property type="match status" value="1"/>
</dbReference>
<dbReference type="InterPro" id="IPR003594">
    <property type="entry name" value="HATPase_dom"/>
</dbReference>
<evidence type="ECO:0000256" key="10">
    <source>
        <dbReference type="ARBA" id="ARBA00023136"/>
    </source>
</evidence>
<keyword evidence="4 14" id="KW-0597">Phosphoprotein</keyword>
<dbReference type="InterPro" id="IPR001610">
    <property type="entry name" value="PAC"/>
</dbReference>
<dbReference type="SMART" id="SM00086">
    <property type="entry name" value="PAC"/>
    <property type="match status" value="1"/>
</dbReference>
<dbReference type="Pfam" id="PF02518">
    <property type="entry name" value="HATPase_c"/>
    <property type="match status" value="1"/>
</dbReference>
<feature type="modified residue" description="4-aspartylphosphate" evidence="14">
    <location>
        <position position="687"/>
    </location>
</feature>
<evidence type="ECO:0000259" key="17">
    <source>
        <dbReference type="PROSITE" id="PS50109"/>
    </source>
</evidence>
<dbReference type="InterPro" id="IPR011006">
    <property type="entry name" value="CheY-like_superfamily"/>
</dbReference>
<dbReference type="EC" id="2.7.13.3" evidence="3"/>
<comment type="subcellular location">
    <subcellularLocation>
        <location evidence="2">Membrane</location>
    </subcellularLocation>
</comment>
<dbReference type="SUPFAM" id="SSF55874">
    <property type="entry name" value="ATPase domain of HSP90 chaperone/DNA topoisomerase II/histidine kinase"/>
    <property type="match status" value="1"/>
</dbReference>
<dbReference type="HOGENOM" id="CLU_000445_114_64_4"/>
<evidence type="ECO:0000256" key="12">
    <source>
        <dbReference type="ARBA" id="ARBA00058004"/>
    </source>
</evidence>
<dbReference type="CDD" id="cd00082">
    <property type="entry name" value="HisKA"/>
    <property type="match status" value="1"/>
</dbReference>
<dbReference type="EMBL" id="CP000089">
    <property type="protein sequence ID" value="AAZ46323.1"/>
    <property type="molecule type" value="Genomic_DNA"/>
</dbReference>
<dbReference type="PANTHER" id="PTHR43047">
    <property type="entry name" value="TWO-COMPONENT HISTIDINE PROTEIN KINASE"/>
    <property type="match status" value="1"/>
</dbReference>
<sequence length="841" mass="94136">MLVWSALVLASLFAQREQLNRTAAELARIDAVANLKKDMAIRKWASSVEGVFIREKFIPPHNSLEEEERLNAERSNGERLRLVTVTPIHLLLAIQGQVRGDSGLQERLTSKQLRNIGNAPDAWETQALEALSRGGDMVTEALPKKGGHGLMRAMIPMRMEKECLECHRDTLVPVGGLRGGATVSIDLNTYRSAQEPTWRVIRYWHTGIWLLGIATILLLHYIARRRTADLLRVEEGRRENEMAFAAMAEGAVITDSEGTILWVNDAFCQISGYAREEVIGANPRILKSGVHDRDFYAALWRQLMQTGHWRGEIWNKRKNGEIYPEEISMQALRAPNGSIHRYISIFSDITERKKTERELASHHERLEEQVRERTEELSVARDQAEAANQSKSAFLANMSHELRTPLNAVIGFSQLMEKDPGLLPVQQRNLEIINHSGRHLLTLINDILELSKIESGKLRMTTEETDLRLLLEQVVEMMHLRAQQLGLQLKLETTNLPPLIVIDPGMFRQILLNLLSNALKFTPKGEVCLHVAAEAVSAQQSRIRFSVRDTGIGISENDRERIFSSFEQVGPMHQGGTGLGLTISRRYVEMLGGELSVDSELGNGSDFHFTILVGVGEMKRLPNAPATLQISPETCRQRILVVDDSPEARLLIRSLLEPLGFLIGESASLDEARQSIAENRPDLILLDWLLPDGEGSQLIRELSASPTALPRIVILTANALAETRVQALAAGADDFLCKPFERADLLRSIGNCLNLPFFEATGGSASSAPETTRQPELADLPDEWRNRLTQAALSLNPEEIDNVLQRIASIAPETARALTELCRERRYQSLWDLLGILEQED</sequence>
<evidence type="ECO:0000256" key="15">
    <source>
        <dbReference type="SAM" id="Coils"/>
    </source>
</evidence>
<name>Q47FQ8_DECAR</name>
<dbReference type="PROSITE" id="PS50110">
    <property type="entry name" value="RESPONSE_REGULATORY"/>
    <property type="match status" value="1"/>
</dbReference>
<keyword evidence="7 21" id="KW-0418">Kinase</keyword>
<dbReference type="InterPro" id="IPR036097">
    <property type="entry name" value="HisK_dim/P_sf"/>
</dbReference>
<dbReference type="Pfam" id="PF13426">
    <property type="entry name" value="PAS_9"/>
    <property type="match status" value="1"/>
</dbReference>
<dbReference type="SMART" id="SM00448">
    <property type="entry name" value="REC"/>
    <property type="match status" value="1"/>
</dbReference>
<comment type="catalytic activity">
    <reaction evidence="1">
        <text>ATP + protein L-histidine = ADP + protein N-phospho-L-histidine.</text>
        <dbReference type="EC" id="2.7.13.3"/>
    </reaction>
</comment>
<accession>Q47FQ8</accession>
<keyword evidence="5 21" id="KW-0808">Transferase</keyword>
<dbReference type="FunFam" id="3.30.565.10:FF:000010">
    <property type="entry name" value="Sensor histidine kinase RcsC"/>
    <property type="match status" value="1"/>
</dbReference>
<dbReference type="CDD" id="cd00156">
    <property type="entry name" value="REC"/>
    <property type="match status" value="1"/>
</dbReference>
<reference evidence="21" key="1">
    <citation type="submission" date="2005-08" db="EMBL/GenBank/DDBJ databases">
        <title>Complete sequence of Dechloromonas aromatica RCB.</title>
        <authorList>
            <person name="Salinero K.K."/>
            <person name="Copeland A."/>
            <person name="Lucas S."/>
            <person name="Lapidus A."/>
            <person name="Barry K."/>
            <person name="Detter J.C."/>
            <person name="Glavina T."/>
            <person name="Hammon N."/>
            <person name="Israni S."/>
            <person name="Pitluck S."/>
            <person name="Di Bartolo G."/>
            <person name="Trong S."/>
            <person name="Schmutz J."/>
            <person name="Larimer F."/>
            <person name="Land M."/>
            <person name="Ivanova N."/>
            <person name="Richardson P."/>
        </authorList>
    </citation>
    <scope>NUCLEOTIDE SEQUENCE</scope>
    <source>
        <strain evidence="21">RCB</strain>
    </source>
</reference>
<evidence type="ECO:0000256" key="2">
    <source>
        <dbReference type="ARBA" id="ARBA00004370"/>
    </source>
</evidence>
<keyword evidence="16" id="KW-1133">Transmembrane helix</keyword>
<dbReference type="Gene3D" id="3.30.565.10">
    <property type="entry name" value="Histidine kinase-like ATPase, C-terminal domain"/>
    <property type="match status" value="1"/>
</dbReference>
<evidence type="ECO:0000256" key="11">
    <source>
        <dbReference type="ARBA" id="ARBA00023306"/>
    </source>
</evidence>
<dbReference type="InterPro" id="IPR036890">
    <property type="entry name" value="HATPase_C_sf"/>
</dbReference>
<dbReference type="SMART" id="SM00388">
    <property type="entry name" value="HisKA"/>
    <property type="match status" value="1"/>
</dbReference>
<dbReference type="Pfam" id="PF11845">
    <property type="entry name" value="Tll0287-like"/>
    <property type="match status" value="1"/>
</dbReference>
<feature type="domain" description="PAC" evidence="20">
    <location>
        <begin position="309"/>
        <end position="361"/>
    </location>
</feature>
<dbReference type="eggNOG" id="COG0745">
    <property type="taxonomic scope" value="Bacteria"/>
</dbReference>
<dbReference type="InterPro" id="IPR000700">
    <property type="entry name" value="PAS-assoc_C"/>
</dbReference>
<dbReference type="InterPro" id="IPR003661">
    <property type="entry name" value="HisK_dim/P_dom"/>
</dbReference>
<evidence type="ECO:0000256" key="13">
    <source>
        <dbReference type="ARBA" id="ARBA00070152"/>
    </source>
</evidence>
<dbReference type="PANTHER" id="PTHR43047:SF64">
    <property type="entry name" value="HISTIDINE KINASE CONTAINING CHEY-HOMOLOGOUS RECEIVER DOMAIN AND PAS DOMAIN-RELATED"/>
    <property type="match status" value="1"/>
</dbReference>
<dbReference type="Gene3D" id="3.30.450.20">
    <property type="entry name" value="PAS domain"/>
    <property type="match status" value="1"/>
</dbReference>
<dbReference type="Gene3D" id="1.10.287.130">
    <property type="match status" value="1"/>
</dbReference>
<evidence type="ECO:0000256" key="8">
    <source>
        <dbReference type="ARBA" id="ARBA00022840"/>
    </source>
</evidence>
<keyword evidence="11" id="KW-0131">Cell cycle</keyword>
<dbReference type="Pfam" id="PF00512">
    <property type="entry name" value="HisKA"/>
    <property type="match status" value="1"/>
</dbReference>
<evidence type="ECO:0000256" key="7">
    <source>
        <dbReference type="ARBA" id="ARBA00022777"/>
    </source>
</evidence>
<dbReference type="NCBIfam" id="TIGR00229">
    <property type="entry name" value="sensory_box"/>
    <property type="match status" value="1"/>
</dbReference>
<evidence type="ECO:0000259" key="19">
    <source>
        <dbReference type="PROSITE" id="PS50112"/>
    </source>
</evidence>
<evidence type="ECO:0000256" key="16">
    <source>
        <dbReference type="SAM" id="Phobius"/>
    </source>
</evidence>
<proteinExistence type="predicted"/>
<dbReference type="Gene3D" id="3.40.50.2300">
    <property type="match status" value="1"/>
</dbReference>
<dbReference type="SUPFAM" id="SSF47384">
    <property type="entry name" value="Homodimeric domain of signal transducing histidine kinase"/>
    <property type="match status" value="1"/>
</dbReference>
<protein>
    <recommendedName>
        <fullName evidence="13">Virulence sensor protein BvgS</fullName>
        <ecNumber evidence="3">2.7.13.3</ecNumber>
    </recommendedName>
</protein>
<dbReference type="KEGG" id="dar:Daro_1574"/>
<evidence type="ECO:0000259" key="18">
    <source>
        <dbReference type="PROSITE" id="PS50110"/>
    </source>
</evidence>
<dbReference type="InterPro" id="IPR035965">
    <property type="entry name" value="PAS-like_dom_sf"/>
</dbReference>
<evidence type="ECO:0000256" key="3">
    <source>
        <dbReference type="ARBA" id="ARBA00012438"/>
    </source>
</evidence>
<dbReference type="PRINTS" id="PR00344">
    <property type="entry name" value="BCTRLSENSOR"/>
</dbReference>
<dbReference type="CDD" id="cd00130">
    <property type="entry name" value="PAS"/>
    <property type="match status" value="1"/>
</dbReference>
<dbReference type="FunFam" id="1.10.287.130:FF:000038">
    <property type="entry name" value="Sensory transduction histidine kinase"/>
    <property type="match status" value="1"/>
</dbReference>
<evidence type="ECO:0000256" key="6">
    <source>
        <dbReference type="ARBA" id="ARBA00022741"/>
    </source>
</evidence>
<organism evidence="21">
    <name type="scientific">Dechloromonas aromatica (strain RCB)</name>
    <dbReference type="NCBI Taxonomy" id="159087"/>
    <lineage>
        <taxon>Bacteria</taxon>
        <taxon>Pseudomonadati</taxon>
        <taxon>Pseudomonadota</taxon>
        <taxon>Betaproteobacteria</taxon>
        <taxon>Rhodocyclales</taxon>
        <taxon>Azonexaceae</taxon>
        <taxon>Dechloromonas</taxon>
    </lineage>
</organism>
<feature type="domain" description="Histidine kinase" evidence="17">
    <location>
        <begin position="397"/>
        <end position="615"/>
    </location>
</feature>
<dbReference type="SUPFAM" id="SSF52172">
    <property type="entry name" value="CheY-like"/>
    <property type="match status" value="1"/>
</dbReference>
<evidence type="ECO:0000256" key="9">
    <source>
        <dbReference type="ARBA" id="ARBA00023012"/>
    </source>
</evidence>
<dbReference type="SMART" id="SM00091">
    <property type="entry name" value="PAS"/>
    <property type="match status" value="1"/>
</dbReference>
<feature type="domain" description="PAS" evidence="19">
    <location>
        <begin position="236"/>
        <end position="294"/>
    </location>
</feature>
<evidence type="ECO:0000256" key="4">
    <source>
        <dbReference type="ARBA" id="ARBA00022553"/>
    </source>
</evidence>
<dbReference type="GO" id="GO:0005524">
    <property type="term" value="F:ATP binding"/>
    <property type="evidence" value="ECO:0007669"/>
    <property type="project" value="UniProtKB-KW"/>
</dbReference>
<dbReference type="InterPro" id="IPR000014">
    <property type="entry name" value="PAS"/>
</dbReference>
<evidence type="ECO:0000256" key="1">
    <source>
        <dbReference type="ARBA" id="ARBA00000085"/>
    </source>
</evidence>
<dbReference type="PROSITE" id="PS50113">
    <property type="entry name" value="PAC"/>
    <property type="match status" value="1"/>
</dbReference>
<dbReference type="InterPro" id="IPR021796">
    <property type="entry name" value="Tll0287-like_dom"/>
</dbReference>
<keyword evidence="16" id="KW-0812">Transmembrane</keyword>
<keyword evidence="8" id="KW-0067">ATP-binding</keyword>
<feature type="domain" description="Response regulatory" evidence="18">
    <location>
        <begin position="638"/>
        <end position="753"/>
    </location>
</feature>
<dbReference type="InterPro" id="IPR005467">
    <property type="entry name" value="His_kinase_dom"/>
</dbReference>
<feature type="transmembrane region" description="Helical" evidence="16">
    <location>
        <begin position="203"/>
        <end position="223"/>
    </location>
</feature>
<keyword evidence="6" id="KW-0547">Nucleotide-binding</keyword>
<keyword evidence="9" id="KW-0902">Two-component regulatory system</keyword>
<keyword evidence="15" id="KW-0175">Coiled coil</keyword>
<dbReference type="GO" id="GO:0000155">
    <property type="term" value="F:phosphorelay sensor kinase activity"/>
    <property type="evidence" value="ECO:0007669"/>
    <property type="project" value="InterPro"/>
</dbReference>
<dbReference type="eggNOG" id="COG5002">
    <property type="taxonomic scope" value="Bacteria"/>
</dbReference>
<feature type="coiled-coil region" evidence="15">
    <location>
        <begin position="352"/>
        <end position="383"/>
    </location>
</feature>
<gene>
    <name evidence="21" type="ordered locus">Daro_1574</name>
</gene>
<dbReference type="CDD" id="cd16922">
    <property type="entry name" value="HATPase_EvgS-ArcB-TorS-like"/>
    <property type="match status" value="1"/>
</dbReference>